<protein>
    <recommendedName>
        <fullName evidence="4">Sulfite exporter TauE/SafE</fullName>
    </recommendedName>
</protein>
<evidence type="ECO:0000256" key="1">
    <source>
        <dbReference type="SAM" id="Phobius"/>
    </source>
</evidence>
<keyword evidence="3" id="KW-1185">Reference proteome</keyword>
<accession>A0ABT4AKI1</accession>
<evidence type="ECO:0000313" key="3">
    <source>
        <dbReference type="Proteomes" id="UP001207654"/>
    </source>
</evidence>
<reference evidence="2 3" key="1">
    <citation type="submission" date="2022-11" db="EMBL/GenBank/DDBJ databases">
        <title>Minimal conservation of predation-associated metabolite biosynthetic gene clusters underscores biosynthetic potential of Myxococcota including descriptions for ten novel species: Archangium lansinium sp. nov., Myxococcus landrumus sp. nov., Nannocystis bai.</title>
        <authorList>
            <person name="Ahearne A."/>
            <person name="Stevens C."/>
            <person name="Phillips K."/>
        </authorList>
    </citation>
    <scope>NUCLEOTIDE SEQUENCE [LARGE SCALE GENOMIC DNA]</scope>
    <source>
        <strain evidence="2 3">MIWBW</strain>
    </source>
</reference>
<evidence type="ECO:0000313" key="2">
    <source>
        <dbReference type="EMBL" id="MCY1081664.1"/>
    </source>
</evidence>
<organism evidence="2 3">
    <name type="scientific">Archangium lansingense</name>
    <dbReference type="NCBI Taxonomy" id="2995310"/>
    <lineage>
        <taxon>Bacteria</taxon>
        <taxon>Pseudomonadati</taxon>
        <taxon>Myxococcota</taxon>
        <taxon>Myxococcia</taxon>
        <taxon>Myxococcales</taxon>
        <taxon>Cystobacterineae</taxon>
        <taxon>Archangiaceae</taxon>
        <taxon>Archangium</taxon>
    </lineage>
</organism>
<evidence type="ECO:0008006" key="4">
    <source>
        <dbReference type="Google" id="ProtNLM"/>
    </source>
</evidence>
<comment type="caution">
    <text evidence="2">The sequence shown here is derived from an EMBL/GenBank/DDBJ whole genome shotgun (WGS) entry which is preliminary data.</text>
</comment>
<dbReference type="RefSeq" id="WP_267540253.1">
    <property type="nucleotide sequence ID" value="NZ_JAPNKA010000001.1"/>
</dbReference>
<keyword evidence="1" id="KW-0812">Transmembrane</keyword>
<sequence length="57" mass="5764">MKQHHQELLVGTVVVIAGVAFVATVVGSGGTALVLVPTVLMVSSDEPAGLQLAKVKP</sequence>
<proteinExistence type="predicted"/>
<name>A0ABT4AKI1_9BACT</name>
<feature type="transmembrane region" description="Helical" evidence="1">
    <location>
        <begin position="12"/>
        <end position="36"/>
    </location>
</feature>
<keyword evidence="1" id="KW-0472">Membrane</keyword>
<dbReference type="EMBL" id="JAPNKA010000001">
    <property type="protein sequence ID" value="MCY1081664.1"/>
    <property type="molecule type" value="Genomic_DNA"/>
</dbReference>
<gene>
    <name evidence="2" type="ORF">OV287_45165</name>
</gene>
<keyword evidence="1" id="KW-1133">Transmembrane helix</keyword>
<dbReference type="Proteomes" id="UP001207654">
    <property type="component" value="Unassembled WGS sequence"/>
</dbReference>